<dbReference type="Gene3D" id="3.40.50.2300">
    <property type="match status" value="1"/>
</dbReference>
<dbReference type="GO" id="GO:0004930">
    <property type="term" value="F:G protein-coupled receptor activity"/>
    <property type="evidence" value="ECO:0007669"/>
    <property type="project" value="InterPro"/>
</dbReference>
<dbReference type="InterPro" id="IPR000337">
    <property type="entry name" value="GPCR_3"/>
</dbReference>
<evidence type="ECO:0000313" key="8">
    <source>
        <dbReference type="RefSeq" id="XP_034277727.2"/>
    </source>
</evidence>
<proteinExistence type="predicted"/>
<dbReference type="InterPro" id="IPR000068">
    <property type="entry name" value="GPCR_3_Ca_sens_rcpt-rel"/>
</dbReference>
<evidence type="ECO:0000256" key="6">
    <source>
        <dbReference type="ARBA" id="ARBA00023180"/>
    </source>
</evidence>
<evidence type="ECO:0000256" key="4">
    <source>
        <dbReference type="ARBA" id="ARBA00023136"/>
    </source>
</evidence>
<organism evidence="7 8">
    <name type="scientific">Pantherophis guttatus</name>
    <name type="common">Corn snake</name>
    <name type="synonym">Elaphe guttata</name>
    <dbReference type="NCBI Taxonomy" id="94885"/>
    <lineage>
        <taxon>Eukaryota</taxon>
        <taxon>Metazoa</taxon>
        <taxon>Chordata</taxon>
        <taxon>Craniata</taxon>
        <taxon>Vertebrata</taxon>
        <taxon>Euteleostomi</taxon>
        <taxon>Lepidosauria</taxon>
        <taxon>Squamata</taxon>
        <taxon>Bifurcata</taxon>
        <taxon>Unidentata</taxon>
        <taxon>Episquamata</taxon>
        <taxon>Toxicofera</taxon>
        <taxon>Serpentes</taxon>
        <taxon>Colubroidea</taxon>
        <taxon>Colubridae</taxon>
        <taxon>Colubrinae</taxon>
        <taxon>Pantherophis</taxon>
    </lineage>
</organism>
<sequence length="105" mass="11874">MNIFYTRISSDQSRILRHIFAIQMVSKNSPLLHNLTLGYNIHDNYFSTLGTSDALLDILSTGEANVPNYSCGKKDNHLALFDRTDRDISIQISTLIAPYKIPQIC</sequence>
<dbReference type="GeneID" id="117668128"/>
<dbReference type="AlphaFoldDB" id="A0A6P9C2P5"/>
<comment type="subcellular location">
    <subcellularLocation>
        <location evidence="1">Membrane</location>
        <topology evidence="1">Multi-pass membrane protein</topology>
    </subcellularLocation>
</comment>
<keyword evidence="4" id="KW-0472">Membrane</keyword>
<evidence type="ECO:0000256" key="5">
    <source>
        <dbReference type="ARBA" id="ARBA00023170"/>
    </source>
</evidence>
<dbReference type="PANTHER" id="PTHR24061">
    <property type="entry name" value="CALCIUM-SENSING RECEPTOR-RELATED"/>
    <property type="match status" value="1"/>
</dbReference>
<dbReference type="PANTHER" id="PTHR24061:SF599">
    <property type="entry name" value="G-PROTEIN COUPLED RECEPTORS FAMILY 3 PROFILE DOMAIN-CONTAINING PROTEIN"/>
    <property type="match status" value="1"/>
</dbReference>
<dbReference type="RefSeq" id="XP_034277727.2">
    <property type="nucleotide sequence ID" value="XM_034421836.2"/>
</dbReference>
<evidence type="ECO:0000313" key="7">
    <source>
        <dbReference type="Proteomes" id="UP001652622"/>
    </source>
</evidence>
<protein>
    <submittedName>
        <fullName evidence="8">Vomeronasal type-2 receptor 26-like</fullName>
    </submittedName>
</protein>
<keyword evidence="6" id="KW-0325">Glycoprotein</keyword>
<keyword evidence="5" id="KW-0675">Receptor</keyword>
<accession>A0A6P9C2P5</accession>
<dbReference type="PRINTS" id="PR00248">
    <property type="entry name" value="GPCRMGR"/>
</dbReference>
<gene>
    <name evidence="8" type="primary">LOC117668128</name>
</gene>
<dbReference type="Proteomes" id="UP001652622">
    <property type="component" value="Unplaced"/>
</dbReference>
<keyword evidence="7" id="KW-1185">Reference proteome</keyword>
<dbReference type="InterPro" id="IPR028082">
    <property type="entry name" value="Peripla_BP_I"/>
</dbReference>
<reference evidence="8" key="1">
    <citation type="submission" date="2025-08" db="UniProtKB">
        <authorList>
            <consortium name="RefSeq"/>
        </authorList>
    </citation>
    <scope>IDENTIFICATION</scope>
    <source>
        <tissue evidence="8">Blood</tissue>
    </source>
</reference>
<dbReference type="InParanoid" id="A0A6P9C2P5"/>
<evidence type="ECO:0000256" key="1">
    <source>
        <dbReference type="ARBA" id="ARBA00004141"/>
    </source>
</evidence>
<dbReference type="SUPFAM" id="SSF53822">
    <property type="entry name" value="Periplasmic binding protein-like I"/>
    <property type="match status" value="1"/>
</dbReference>
<keyword evidence="2" id="KW-0812">Transmembrane</keyword>
<keyword evidence="3" id="KW-1133">Transmembrane helix</keyword>
<dbReference type="KEGG" id="pgut:117668128"/>
<evidence type="ECO:0000256" key="3">
    <source>
        <dbReference type="ARBA" id="ARBA00022989"/>
    </source>
</evidence>
<name>A0A6P9C2P5_PANGU</name>
<evidence type="ECO:0000256" key="2">
    <source>
        <dbReference type="ARBA" id="ARBA00022692"/>
    </source>
</evidence>
<dbReference type="GO" id="GO:0005886">
    <property type="term" value="C:plasma membrane"/>
    <property type="evidence" value="ECO:0007669"/>
    <property type="project" value="TreeGrafter"/>
</dbReference>